<protein>
    <recommendedName>
        <fullName evidence="1">cyclic-guanylate-specific phosphodiesterase</fullName>
        <ecNumber evidence="1">3.1.4.52</ecNumber>
    </recommendedName>
</protein>
<dbReference type="SUPFAM" id="SSF55781">
    <property type="entry name" value="GAF domain-like"/>
    <property type="match status" value="1"/>
</dbReference>
<dbReference type="SUPFAM" id="SSF141868">
    <property type="entry name" value="EAL domain-like"/>
    <property type="match status" value="1"/>
</dbReference>
<dbReference type="InterPro" id="IPR035919">
    <property type="entry name" value="EAL_sf"/>
</dbReference>
<dbReference type="SUPFAM" id="SSF55073">
    <property type="entry name" value="Nucleotide cyclase"/>
    <property type="match status" value="1"/>
</dbReference>
<name>A0A7V9W0Q8_9GAMM</name>
<dbReference type="SMART" id="SM00052">
    <property type="entry name" value="EAL"/>
    <property type="match status" value="1"/>
</dbReference>
<dbReference type="RefSeq" id="WP_181514400.1">
    <property type="nucleotide sequence ID" value="NZ_JABFUB010000013.1"/>
</dbReference>
<dbReference type="Gene3D" id="3.30.70.270">
    <property type="match status" value="1"/>
</dbReference>
<evidence type="ECO:0000259" key="4">
    <source>
        <dbReference type="PROSITE" id="PS50887"/>
    </source>
</evidence>
<dbReference type="CDD" id="cd01948">
    <property type="entry name" value="EAL"/>
    <property type="match status" value="1"/>
</dbReference>
<sequence length="794" mass="85441">MTLAAQDVQSPHRLVEFLTAISRCENVAEAARTGAELIAEEFDAEIGAVIVNDRLMSTFGFGQQSVPEAMLKAALPGTDEAIFETIGSCHTLAAEWHAGATGRLVVARCHGAFGYTERHLLLGMAGAFGLALDMLAVLERQRREQQVLEVLLDIQRAISHRAPLPDILEAVTQGASQVLGGHPVSLLLDDAQDPGRPIVSGADLSGAAETVSAVVHIHGVPAGTLLVEIGGETLSGQEELALLRTFAEHASLALADARSLEEMQKAFRDPLTGLPNRRLFLDRLNQALRQQAPGHTPAVLFIDLDRFKAINDTMGHDAGDELLCAVAERIGKVMRPDATVARFGGDEFAVLVNVDDAPLETAARIGERIIEVLRQPFGLGGQLAYIGATVGVAHAGASDQQADVLLRHADIAMYRGKAVGRNVVITYQPAMGEALLERQLLQTHLQSALGGGELTLHYQPIVDLRSGRPKGLEALLRWRHPCRGMVPPCDFIPLAEETGAIVEIGRWVLDQACRQLGEWHRLDPSLTVSVNVSARQLRQPSFADDVQAALDQAGLEGRALTLEITESALLEDLELALGTLQALKAVGIALALDDFGTGYSALSHLRVLPVDELKIDRSFISTMEGESDSDRLAAMIVSLGHACRLRVVAEGIEDSLQLAALKELGCDYGQGYLFRRPQDAQAIGDYLAGLPFAPEVRNRARSRLASQGTPARMVRTSTRNCCQEACHGTQRPSCFLPPHHKFICQGRPRWQPEAEPQVFHATWRADGYLPGPWPGAGGWIRIGTAAGPGVGGRG</sequence>
<gene>
    <name evidence="5" type="ORF">H1D44_08405</name>
    <name evidence="6" type="ORF">HOP48_15005</name>
</gene>
<evidence type="ECO:0000313" key="5">
    <source>
        <dbReference type="EMBL" id="MBA2778919.1"/>
    </source>
</evidence>
<dbReference type="SMART" id="SM00267">
    <property type="entry name" value="GGDEF"/>
    <property type="match status" value="1"/>
</dbReference>
<reference evidence="5 7" key="2">
    <citation type="submission" date="2020-07" db="EMBL/GenBank/DDBJ databases">
        <title>Identification of Halomonas strains.</title>
        <authorList>
            <person name="Xiao Z."/>
            <person name="Shen J."/>
        </authorList>
    </citation>
    <scope>NUCLEOTIDE SEQUENCE [LARGE SCALE GENOMIC DNA]</scope>
    <source>
        <strain evidence="5 7">DSM 17331</strain>
    </source>
</reference>
<dbReference type="InterPro" id="IPR029787">
    <property type="entry name" value="Nucleotide_cyclase"/>
</dbReference>
<dbReference type="EMBL" id="JACEFT010000007">
    <property type="protein sequence ID" value="MBA2778919.1"/>
    <property type="molecule type" value="Genomic_DNA"/>
</dbReference>
<dbReference type="PANTHER" id="PTHR44757:SF2">
    <property type="entry name" value="BIOFILM ARCHITECTURE MAINTENANCE PROTEIN MBAA"/>
    <property type="match status" value="1"/>
</dbReference>
<dbReference type="CDD" id="cd01949">
    <property type="entry name" value="GGDEF"/>
    <property type="match status" value="1"/>
</dbReference>
<comment type="caution">
    <text evidence="5">The sequence shown here is derived from an EMBL/GenBank/DDBJ whole genome shotgun (WGS) entry which is preliminary data.</text>
</comment>
<dbReference type="InterPro" id="IPR000160">
    <property type="entry name" value="GGDEF_dom"/>
</dbReference>
<dbReference type="EMBL" id="JABFUB010000013">
    <property type="protein sequence ID" value="MCG6662846.1"/>
    <property type="molecule type" value="Genomic_DNA"/>
</dbReference>
<dbReference type="GO" id="GO:0071111">
    <property type="term" value="F:cyclic-guanylate-specific phosphodiesterase activity"/>
    <property type="evidence" value="ECO:0007669"/>
    <property type="project" value="UniProtKB-EC"/>
</dbReference>
<evidence type="ECO:0000313" key="8">
    <source>
        <dbReference type="Proteomes" id="UP000814353"/>
    </source>
</evidence>
<dbReference type="PROSITE" id="PS50883">
    <property type="entry name" value="EAL"/>
    <property type="match status" value="1"/>
</dbReference>
<dbReference type="Proteomes" id="UP000814353">
    <property type="component" value="Unassembled WGS sequence"/>
</dbReference>
<feature type="domain" description="GGDEF" evidence="4">
    <location>
        <begin position="295"/>
        <end position="429"/>
    </location>
</feature>
<dbReference type="Gene3D" id="3.20.20.450">
    <property type="entry name" value="EAL domain"/>
    <property type="match status" value="1"/>
</dbReference>
<dbReference type="PROSITE" id="PS50887">
    <property type="entry name" value="GGDEF"/>
    <property type="match status" value="1"/>
</dbReference>
<feature type="domain" description="EAL" evidence="3">
    <location>
        <begin position="438"/>
        <end position="691"/>
    </location>
</feature>
<dbReference type="PANTHER" id="PTHR44757">
    <property type="entry name" value="DIGUANYLATE CYCLASE DGCP"/>
    <property type="match status" value="1"/>
</dbReference>
<evidence type="ECO:0000313" key="7">
    <source>
        <dbReference type="Proteomes" id="UP000518091"/>
    </source>
</evidence>
<evidence type="ECO:0000256" key="1">
    <source>
        <dbReference type="ARBA" id="ARBA00012282"/>
    </source>
</evidence>
<evidence type="ECO:0000256" key="2">
    <source>
        <dbReference type="ARBA" id="ARBA00022636"/>
    </source>
</evidence>
<dbReference type="FunFam" id="3.20.20.450:FF:000001">
    <property type="entry name" value="Cyclic di-GMP phosphodiesterase yahA"/>
    <property type="match status" value="1"/>
</dbReference>
<evidence type="ECO:0000259" key="3">
    <source>
        <dbReference type="PROSITE" id="PS50883"/>
    </source>
</evidence>
<dbReference type="AlphaFoldDB" id="A0A7V9W0Q8"/>
<dbReference type="Proteomes" id="UP000518091">
    <property type="component" value="Unassembled WGS sequence"/>
</dbReference>
<dbReference type="Pfam" id="PF00990">
    <property type="entry name" value="GGDEF"/>
    <property type="match status" value="1"/>
</dbReference>
<dbReference type="NCBIfam" id="TIGR00254">
    <property type="entry name" value="GGDEF"/>
    <property type="match status" value="1"/>
</dbReference>
<proteinExistence type="predicted"/>
<reference evidence="6 8" key="1">
    <citation type="submission" date="2020-05" db="EMBL/GenBank/DDBJ databases">
        <title>Comparative genomic analysis of denitrifying bacteria from Halomonas genus.</title>
        <authorList>
            <person name="Wang L."/>
            <person name="Shao Z."/>
        </authorList>
    </citation>
    <scope>NUCLEOTIDE SEQUENCE [LARGE SCALE GENOMIC DNA]</scope>
    <source>
        <strain evidence="6 8">DSM 17331</strain>
    </source>
</reference>
<dbReference type="Pfam" id="PF00563">
    <property type="entry name" value="EAL"/>
    <property type="match status" value="1"/>
</dbReference>
<evidence type="ECO:0000313" key="6">
    <source>
        <dbReference type="EMBL" id="MCG6662846.1"/>
    </source>
</evidence>
<dbReference type="InterPro" id="IPR052155">
    <property type="entry name" value="Biofilm_reg_signaling"/>
</dbReference>
<organism evidence="5 7">
    <name type="scientific">Billgrantia kenyensis</name>
    <dbReference type="NCBI Taxonomy" id="321266"/>
    <lineage>
        <taxon>Bacteria</taxon>
        <taxon>Pseudomonadati</taxon>
        <taxon>Pseudomonadota</taxon>
        <taxon>Gammaproteobacteria</taxon>
        <taxon>Oceanospirillales</taxon>
        <taxon>Halomonadaceae</taxon>
        <taxon>Billgrantia</taxon>
    </lineage>
</organism>
<keyword evidence="2" id="KW-0973">c-di-GMP</keyword>
<keyword evidence="8" id="KW-1185">Reference proteome</keyword>
<dbReference type="InterPro" id="IPR001633">
    <property type="entry name" value="EAL_dom"/>
</dbReference>
<dbReference type="InterPro" id="IPR043128">
    <property type="entry name" value="Rev_trsase/Diguanyl_cyclase"/>
</dbReference>
<accession>A0A7V9W0Q8</accession>
<dbReference type="EC" id="3.1.4.52" evidence="1"/>